<dbReference type="GO" id="GO:0005737">
    <property type="term" value="C:cytoplasm"/>
    <property type="evidence" value="ECO:0007669"/>
    <property type="project" value="UniProtKB-SubCell"/>
</dbReference>
<comment type="caution">
    <text evidence="9">The sequence shown here is derived from an EMBL/GenBank/DDBJ whole genome shotgun (WGS) entry which is preliminary data.</text>
</comment>
<evidence type="ECO:0000256" key="6">
    <source>
        <dbReference type="ARBA" id="ARBA00022728"/>
    </source>
</evidence>
<dbReference type="GO" id="GO:0008017">
    <property type="term" value="F:microtubule binding"/>
    <property type="evidence" value="ECO:0007669"/>
    <property type="project" value="TreeGrafter"/>
</dbReference>
<dbReference type="InterPro" id="IPR019367">
    <property type="entry name" value="PDZ-binding_CRIPT"/>
</dbReference>
<protein>
    <recommendedName>
        <fullName evidence="3">Cysteine-rich PDZ-binding protein</fullName>
    </recommendedName>
    <alternativeName>
        <fullName evidence="8">Cysteine-rich interactor of PDZ three</fullName>
    </alternativeName>
</protein>
<dbReference type="EMBL" id="BKCJ010010526">
    <property type="protein sequence ID" value="GEU91973.1"/>
    <property type="molecule type" value="Genomic_DNA"/>
</dbReference>
<evidence type="ECO:0000256" key="1">
    <source>
        <dbReference type="ARBA" id="ARBA00004496"/>
    </source>
</evidence>
<dbReference type="GO" id="GO:0008380">
    <property type="term" value="P:RNA splicing"/>
    <property type="evidence" value="ECO:0007669"/>
    <property type="project" value="UniProtKB-KW"/>
</dbReference>
<dbReference type="GO" id="GO:0005681">
    <property type="term" value="C:spliceosomal complex"/>
    <property type="evidence" value="ECO:0007669"/>
    <property type="project" value="UniProtKB-KW"/>
</dbReference>
<gene>
    <name evidence="9" type="ORF">Tci_063951</name>
</gene>
<evidence type="ECO:0000256" key="8">
    <source>
        <dbReference type="ARBA" id="ARBA00032518"/>
    </source>
</evidence>
<dbReference type="PANTHER" id="PTHR11805">
    <property type="entry name" value="CYSTEINE-RICH PDZ-BINDING PROTEIN"/>
    <property type="match status" value="1"/>
</dbReference>
<keyword evidence="6" id="KW-0747">Spliceosome</keyword>
<dbReference type="PANTHER" id="PTHR11805:SF1">
    <property type="entry name" value="CYSTEINE-RICH PDZ-BINDING PROTEIN"/>
    <property type="match status" value="1"/>
</dbReference>
<dbReference type="GO" id="GO:0006397">
    <property type="term" value="P:mRNA processing"/>
    <property type="evidence" value="ECO:0007669"/>
    <property type="project" value="UniProtKB-KW"/>
</dbReference>
<evidence type="ECO:0000313" key="9">
    <source>
        <dbReference type="EMBL" id="GEU91973.1"/>
    </source>
</evidence>
<dbReference type="AlphaFoldDB" id="A0A6L2P0L7"/>
<comment type="subcellular location">
    <subcellularLocation>
        <location evidence="1">Cytoplasm</location>
    </subcellularLocation>
</comment>
<keyword evidence="4" id="KW-0963">Cytoplasm</keyword>
<reference evidence="9" key="1">
    <citation type="journal article" date="2019" name="Sci. Rep.">
        <title>Draft genome of Tanacetum cinerariifolium, the natural source of mosquito coil.</title>
        <authorList>
            <person name="Yamashiro T."/>
            <person name="Shiraishi A."/>
            <person name="Satake H."/>
            <person name="Nakayama K."/>
        </authorList>
    </citation>
    <scope>NUCLEOTIDE SEQUENCE</scope>
</reference>
<keyword evidence="7" id="KW-0508">mRNA splicing</keyword>
<evidence type="ECO:0000256" key="7">
    <source>
        <dbReference type="ARBA" id="ARBA00023187"/>
    </source>
</evidence>
<dbReference type="GO" id="GO:0031122">
    <property type="term" value="P:cytoplasmic microtubule organization"/>
    <property type="evidence" value="ECO:0007669"/>
    <property type="project" value="TreeGrafter"/>
</dbReference>
<sequence length="455" mass="52407">MAAFEVLETQFQMFIKSRIYLDDEYVVMTRNYFLQYTQLVITKFHDTLIQHMESFNKLIDERAHHKREYDSRVNETHMQTIEEKVDTSKALDASLVDTKSSGTESVGQDTSSRSWNDAHADDAYIIPIYDEEPMAKDTCNRSGNDAHDDSVDIIPIYDEEPMVEVHLSIQKRKDLEFGCSNDRYLINQGFKKFSSDVQAMTSNHNSLELELNDHSNEQLSSKLVSKVVPPASKTATSRQELEFLFHHRITMLSANSWQWDLHSSGSGNTLHWQWELILPVGTLSWQWECLDEMIKTRMKTPSLDQTEGRNEENQAMMMSHQKVQSQKNQGHQSHPKVQRLSINHLQYFPGNPNKSQKLTMVCDKCEKKLSKVIVPDKWKEGASNTTENGGRKINENKLLSKKNRWSPLGTNKCIICKQQVHQNGKYCHTCAYSKGVCAMCGKQVLDTKNYKQSNV</sequence>
<comment type="similarity">
    <text evidence="2">Belongs to the CRIPT family.</text>
</comment>
<dbReference type="Pfam" id="PF10235">
    <property type="entry name" value="Cript"/>
    <property type="match status" value="1"/>
</dbReference>
<proteinExistence type="inferred from homology"/>
<accession>A0A6L2P0L7</accession>
<organism evidence="9">
    <name type="scientific">Tanacetum cinerariifolium</name>
    <name type="common">Dalmatian daisy</name>
    <name type="synonym">Chrysanthemum cinerariifolium</name>
    <dbReference type="NCBI Taxonomy" id="118510"/>
    <lineage>
        <taxon>Eukaryota</taxon>
        <taxon>Viridiplantae</taxon>
        <taxon>Streptophyta</taxon>
        <taxon>Embryophyta</taxon>
        <taxon>Tracheophyta</taxon>
        <taxon>Spermatophyta</taxon>
        <taxon>Magnoliopsida</taxon>
        <taxon>eudicotyledons</taxon>
        <taxon>Gunneridae</taxon>
        <taxon>Pentapetalae</taxon>
        <taxon>asterids</taxon>
        <taxon>campanulids</taxon>
        <taxon>Asterales</taxon>
        <taxon>Asteraceae</taxon>
        <taxon>Asteroideae</taxon>
        <taxon>Anthemideae</taxon>
        <taxon>Anthemidinae</taxon>
        <taxon>Tanacetum</taxon>
    </lineage>
</organism>
<evidence type="ECO:0000256" key="4">
    <source>
        <dbReference type="ARBA" id="ARBA00022490"/>
    </source>
</evidence>
<evidence type="ECO:0000256" key="3">
    <source>
        <dbReference type="ARBA" id="ARBA00018615"/>
    </source>
</evidence>
<evidence type="ECO:0000256" key="5">
    <source>
        <dbReference type="ARBA" id="ARBA00022664"/>
    </source>
</evidence>
<evidence type="ECO:0000256" key="2">
    <source>
        <dbReference type="ARBA" id="ARBA00009021"/>
    </source>
</evidence>
<keyword evidence="5" id="KW-0507">mRNA processing</keyword>
<name>A0A6L2P0L7_TANCI</name>